<dbReference type="SUPFAM" id="SSF48452">
    <property type="entry name" value="TPR-like"/>
    <property type="match status" value="1"/>
</dbReference>
<comment type="caution">
    <text evidence="1">The sequence shown here is derived from an EMBL/GenBank/DDBJ whole genome shotgun (WGS) entry which is preliminary data.</text>
</comment>
<organism evidence="1 2">
    <name type="scientific">Actinokineospora soli</name>
    <dbReference type="NCBI Taxonomy" id="1048753"/>
    <lineage>
        <taxon>Bacteria</taxon>
        <taxon>Bacillati</taxon>
        <taxon>Actinomycetota</taxon>
        <taxon>Actinomycetes</taxon>
        <taxon>Pseudonocardiales</taxon>
        <taxon>Pseudonocardiaceae</taxon>
        <taxon>Actinokineospora</taxon>
    </lineage>
</organism>
<dbReference type="InterPro" id="IPR011990">
    <property type="entry name" value="TPR-like_helical_dom_sf"/>
</dbReference>
<accession>A0ABW2TJY0</accession>
<dbReference type="Gene3D" id="1.25.40.10">
    <property type="entry name" value="Tetratricopeptide repeat domain"/>
    <property type="match status" value="1"/>
</dbReference>
<dbReference type="EMBL" id="JBHTEY010000004">
    <property type="protein sequence ID" value="MFC7613138.1"/>
    <property type="molecule type" value="Genomic_DNA"/>
</dbReference>
<sequence>MTDVLDLLARGRMYRESGDPSTAARYLARAAEAEPRSRAVLTELALAQFQSAALGPAERTARRLLDLDPSDAYAHLLLGRALSRAARHREALPHLRLAAAMAPSPELDELIASAESRIVAVN</sequence>
<dbReference type="Pfam" id="PF14559">
    <property type="entry name" value="TPR_19"/>
    <property type="match status" value="1"/>
</dbReference>
<gene>
    <name evidence="1" type="ORF">ACFQV2_05385</name>
</gene>
<dbReference type="InterPro" id="IPR019734">
    <property type="entry name" value="TPR_rpt"/>
</dbReference>
<reference evidence="2" key="1">
    <citation type="journal article" date="2019" name="Int. J. Syst. Evol. Microbiol.">
        <title>The Global Catalogue of Microorganisms (GCM) 10K type strain sequencing project: providing services to taxonomists for standard genome sequencing and annotation.</title>
        <authorList>
            <consortium name="The Broad Institute Genomics Platform"/>
            <consortium name="The Broad Institute Genome Sequencing Center for Infectious Disease"/>
            <person name="Wu L."/>
            <person name="Ma J."/>
        </authorList>
    </citation>
    <scope>NUCLEOTIDE SEQUENCE [LARGE SCALE GENOMIC DNA]</scope>
    <source>
        <strain evidence="2">JCM 17695</strain>
    </source>
</reference>
<proteinExistence type="predicted"/>
<name>A0ABW2TJY0_9PSEU</name>
<protein>
    <submittedName>
        <fullName evidence="1">Tetratricopeptide repeat protein</fullName>
    </submittedName>
</protein>
<evidence type="ECO:0000313" key="2">
    <source>
        <dbReference type="Proteomes" id="UP001596512"/>
    </source>
</evidence>
<keyword evidence="2" id="KW-1185">Reference proteome</keyword>
<dbReference type="Proteomes" id="UP001596512">
    <property type="component" value="Unassembled WGS sequence"/>
</dbReference>
<dbReference type="SMART" id="SM00028">
    <property type="entry name" value="TPR"/>
    <property type="match status" value="3"/>
</dbReference>
<evidence type="ECO:0000313" key="1">
    <source>
        <dbReference type="EMBL" id="MFC7613138.1"/>
    </source>
</evidence>